<feature type="transmembrane region" description="Helical" evidence="1">
    <location>
        <begin position="194"/>
        <end position="213"/>
    </location>
</feature>
<protein>
    <submittedName>
        <fullName evidence="3">CPBP family intramembrane metalloprotease</fullName>
    </submittedName>
</protein>
<evidence type="ECO:0000313" key="4">
    <source>
        <dbReference type="Proteomes" id="UP000777784"/>
    </source>
</evidence>
<feature type="transmembrane region" description="Helical" evidence="1">
    <location>
        <begin position="251"/>
        <end position="273"/>
    </location>
</feature>
<feature type="transmembrane region" description="Helical" evidence="1">
    <location>
        <begin position="24"/>
        <end position="49"/>
    </location>
</feature>
<sequence>MNDHEDFDGNDQDIHPKWHPLARIALYLFVVVGALQLLIGSPAIALWLLLTGQDPNLLLDSEIAGEALLFAYALLAPATVLATIPFLRRLDRRSLREMGAYWPGGRRSVALRQIIPALAATVLFLGLWLFIIPFLSEFQWNGLSDTVRTGPGWWPSPAGSFVTSILFLLGFMVQGGLEEWIVRGYIYANLRDRWSWPNAAAASSLIFALGHGLNPEVSPVSIMNTFLIGLVLAMLVEWTGSLWAATLIHGFWNFFVGCAISLPVSGITTFRILDLSVTGPSFLTGGDYGPEGSLIMTGMLLPLVFVMAHRLDGIRRDIMTI</sequence>
<dbReference type="InterPro" id="IPR003675">
    <property type="entry name" value="Rce1/LyrA-like_dom"/>
</dbReference>
<keyword evidence="3" id="KW-0378">Hydrolase</keyword>
<keyword evidence="3" id="KW-0482">Metalloprotease</keyword>
<evidence type="ECO:0000259" key="2">
    <source>
        <dbReference type="Pfam" id="PF02517"/>
    </source>
</evidence>
<dbReference type="EMBL" id="JAHJDP010000042">
    <property type="protein sequence ID" value="MBU2690927.1"/>
    <property type="molecule type" value="Genomic_DNA"/>
</dbReference>
<keyword evidence="1" id="KW-0472">Membrane</keyword>
<feature type="transmembrane region" description="Helical" evidence="1">
    <location>
        <begin position="69"/>
        <end position="88"/>
    </location>
</feature>
<name>A0A948RXL0_UNCEI</name>
<keyword evidence="1" id="KW-1133">Transmembrane helix</keyword>
<dbReference type="AlphaFoldDB" id="A0A948RXL0"/>
<comment type="caution">
    <text evidence="3">The sequence shown here is derived from an EMBL/GenBank/DDBJ whole genome shotgun (WGS) entry which is preliminary data.</text>
</comment>
<dbReference type="Pfam" id="PF02517">
    <property type="entry name" value="Rce1-like"/>
    <property type="match status" value="1"/>
</dbReference>
<keyword evidence="3" id="KW-0645">Protease</keyword>
<proteinExistence type="predicted"/>
<feature type="transmembrane region" description="Helical" evidence="1">
    <location>
        <begin position="225"/>
        <end position="244"/>
    </location>
</feature>
<dbReference type="GO" id="GO:0004175">
    <property type="term" value="F:endopeptidase activity"/>
    <property type="evidence" value="ECO:0007669"/>
    <property type="project" value="UniProtKB-ARBA"/>
</dbReference>
<feature type="domain" description="CAAX prenyl protease 2/Lysostaphin resistance protein A-like" evidence="2">
    <location>
        <begin position="165"/>
        <end position="255"/>
    </location>
</feature>
<dbReference type="PANTHER" id="PTHR39430">
    <property type="entry name" value="MEMBRANE-ASSOCIATED PROTEASE-RELATED"/>
    <property type="match status" value="1"/>
</dbReference>
<dbReference type="GO" id="GO:0080120">
    <property type="term" value="P:CAAX-box protein maturation"/>
    <property type="evidence" value="ECO:0007669"/>
    <property type="project" value="UniProtKB-ARBA"/>
</dbReference>
<evidence type="ECO:0000313" key="3">
    <source>
        <dbReference type="EMBL" id="MBU2690927.1"/>
    </source>
</evidence>
<accession>A0A948RXL0</accession>
<dbReference type="PANTHER" id="PTHR39430:SF1">
    <property type="entry name" value="PROTEASE"/>
    <property type="match status" value="1"/>
</dbReference>
<organism evidence="3 4">
    <name type="scientific">Eiseniibacteriota bacterium</name>
    <dbReference type="NCBI Taxonomy" id="2212470"/>
    <lineage>
        <taxon>Bacteria</taxon>
        <taxon>Candidatus Eiseniibacteriota</taxon>
    </lineage>
</organism>
<gene>
    <name evidence="3" type="ORF">KJ970_08360</name>
</gene>
<dbReference type="Proteomes" id="UP000777784">
    <property type="component" value="Unassembled WGS sequence"/>
</dbReference>
<feature type="transmembrane region" description="Helical" evidence="1">
    <location>
        <begin position="109"/>
        <end position="132"/>
    </location>
</feature>
<evidence type="ECO:0000256" key="1">
    <source>
        <dbReference type="SAM" id="Phobius"/>
    </source>
</evidence>
<feature type="transmembrane region" description="Helical" evidence="1">
    <location>
        <begin position="293"/>
        <end position="311"/>
    </location>
</feature>
<dbReference type="GO" id="GO:0008237">
    <property type="term" value="F:metallopeptidase activity"/>
    <property type="evidence" value="ECO:0007669"/>
    <property type="project" value="UniProtKB-KW"/>
</dbReference>
<feature type="transmembrane region" description="Helical" evidence="1">
    <location>
        <begin position="152"/>
        <end position="173"/>
    </location>
</feature>
<keyword evidence="1" id="KW-0812">Transmembrane</keyword>
<reference evidence="3" key="1">
    <citation type="submission" date="2021-05" db="EMBL/GenBank/DDBJ databases">
        <title>Energy efficiency and biological interactions define the core microbiome of deep oligotrophic groundwater.</title>
        <authorList>
            <person name="Mehrshad M."/>
            <person name="Lopez-Fernandez M."/>
            <person name="Bell E."/>
            <person name="Bernier-Latmani R."/>
            <person name="Bertilsson S."/>
            <person name="Dopson M."/>
        </authorList>
    </citation>
    <scope>NUCLEOTIDE SEQUENCE</scope>
    <source>
        <strain evidence="3">Modern_marine.mb.64</strain>
    </source>
</reference>